<evidence type="ECO:0000313" key="3">
    <source>
        <dbReference type="EMBL" id="WAN63479.1"/>
    </source>
</evidence>
<accession>A0ABY7BV14</accession>
<dbReference type="Proteomes" id="UP001164727">
    <property type="component" value="Chromosome"/>
</dbReference>
<evidence type="ECO:0000256" key="1">
    <source>
        <dbReference type="SAM" id="MobiDB-lite"/>
    </source>
</evidence>
<keyword evidence="2" id="KW-0812">Transmembrane</keyword>
<evidence type="ECO:0008006" key="5">
    <source>
        <dbReference type="Google" id="ProtNLM"/>
    </source>
</evidence>
<keyword evidence="4" id="KW-1185">Reference proteome</keyword>
<keyword evidence="2" id="KW-0472">Membrane</keyword>
<organism evidence="3 4">
    <name type="scientific">Candidatus Phytoplasma rubi</name>
    <dbReference type="NCBI Taxonomy" id="399025"/>
    <lineage>
        <taxon>Bacteria</taxon>
        <taxon>Bacillati</taxon>
        <taxon>Mycoplasmatota</taxon>
        <taxon>Mollicutes</taxon>
        <taxon>Acholeplasmatales</taxon>
        <taxon>Acholeplasmataceae</taxon>
        <taxon>Candidatus Phytoplasma</taxon>
        <taxon>16SrV (Elm yellows group)</taxon>
    </lineage>
</organism>
<feature type="compositionally biased region" description="Polar residues" evidence="1">
    <location>
        <begin position="51"/>
        <end position="65"/>
    </location>
</feature>
<name>A0ABY7BV14_9MOLU</name>
<sequence length="224" mass="26303">MAKANDISSQKKSRVLLIIVLIIILFFLSLFIWKMLSKEETTKREEKNTTQIFSETEDNNYQVNEKQQKNQESYDKAPNETDFFRKIILDSETKKCFYKILNLNAKLEEDFKMNTKDILNLIKDKPIVFALKNTELKPNSHINLFKETSLAEGSGKEQNLYYFKDKPNLKLKINKKKSFWGEITYIQAQLLSNSEILLLNDFLDTDNPKINLVTTNLILYKDKV</sequence>
<reference evidence="3 4" key="1">
    <citation type="journal article" date="2023" name="Microbiol. Resour. Announc.">
        <title>Complete Genome of 'Candidatus Phytoplasma rubi' RS, a Phytopathogenic Bacterium Associated with Rubus Stunt Disease.</title>
        <authorList>
            <person name="Duckeck D."/>
            <person name="Zubert C."/>
            <person name="Bohm J.W."/>
            <person name="Carminati G."/>
            <person name="Schneider B."/>
            <person name="Kube M."/>
        </authorList>
    </citation>
    <scope>NUCLEOTIDE SEQUENCE [LARGE SCALE GENOMIC DNA]</scope>
    <source>
        <strain evidence="3 4">RS</strain>
    </source>
</reference>
<feature type="region of interest" description="Disordered" evidence="1">
    <location>
        <begin position="44"/>
        <end position="75"/>
    </location>
</feature>
<protein>
    <recommendedName>
        <fullName evidence="5">Effector</fullName>
    </recommendedName>
</protein>
<feature type="transmembrane region" description="Helical" evidence="2">
    <location>
        <begin position="15"/>
        <end position="36"/>
    </location>
</feature>
<keyword evidence="2" id="KW-1133">Transmembrane helix</keyword>
<evidence type="ECO:0000256" key="2">
    <source>
        <dbReference type="SAM" id="Phobius"/>
    </source>
</evidence>
<gene>
    <name evidence="3" type="ORF">RS022_06420</name>
</gene>
<dbReference type="RefSeq" id="WP_268849681.1">
    <property type="nucleotide sequence ID" value="NZ_CP114006.1"/>
</dbReference>
<proteinExistence type="predicted"/>
<evidence type="ECO:0000313" key="4">
    <source>
        <dbReference type="Proteomes" id="UP001164727"/>
    </source>
</evidence>
<dbReference type="EMBL" id="CP114006">
    <property type="protein sequence ID" value="WAN63479.1"/>
    <property type="molecule type" value="Genomic_DNA"/>
</dbReference>
<feature type="compositionally biased region" description="Basic and acidic residues" evidence="1">
    <location>
        <begin position="66"/>
        <end position="75"/>
    </location>
</feature>